<dbReference type="FunFam" id="1.10.287.210:FF:000001">
    <property type="entry name" value="Envelope glycoprotein gp160"/>
    <property type="match status" value="1"/>
</dbReference>
<comment type="subcellular location">
    <molecule>Surface protein gp120</molecule>
    <subcellularLocation>
        <location evidence="32">Virion membrane</location>
        <topology evidence="32">Peripheral membrane protein</topology>
    </subcellularLocation>
    <subcellularLocation>
        <location evidence="32">Host cell membrane</location>
        <topology evidence="32">Peripheral membrane protein</topology>
    </subcellularLocation>
    <subcellularLocation>
        <location evidence="32">Host endosome membrane</location>
        <topology evidence="32">Single-pass type I membrane protein</topology>
    </subcellularLocation>
    <text evidence="32">The surface protein is not anchored to the viral envelope, but associates with the extravirion surface through its binding to TM. It is probably concentrated at the site of budding and incorporated into the virions possibly by contacts between the cytoplasmic tail of Env and the N-terminus of Gag.</text>
</comment>
<dbReference type="GO" id="GO:0016020">
    <property type="term" value="C:membrane"/>
    <property type="evidence" value="ECO:0007669"/>
    <property type="project" value="UniProtKB-UniRule"/>
</dbReference>
<dbReference type="GO" id="GO:1903908">
    <property type="term" value="P:positive regulation of plasma membrane raft polarization"/>
    <property type="evidence" value="ECO:0007669"/>
    <property type="project" value="UniProtKB-UniRule"/>
</dbReference>
<feature type="site" description="Cleavage; by host furin" evidence="32">
    <location>
        <begin position="514"/>
        <end position="515"/>
    </location>
</feature>
<dbReference type="InterPro" id="IPR000777">
    <property type="entry name" value="HIV1_Gp120"/>
</dbReference>
<keyword evidence="15 32" id="KW-0053">Apoptosis</keyword>
<evidence type="ECO:0000256" key="7">
    <source>
        <dbReference type="ARBA" id="ARBA00022506"/>
    </source>
</evidence>
<feature type="region of interest" description="MPER; binding to GalCer" evidence="32">
    <location>
        <begin position="665"/>
        <end position="686"/>
    </location>
</feature>
<evidence type="ECO:0000256" key="31">
    <source>
        <dbReference type="ARBA" id="ARBA00023296"/>
    </source>
</evidence>
<evidence type="ECO:0000256" key="19">
    <source>
        <dbReference type="ARBA" id="ARBA00022870"/>
    </source>
</evidence>
<organismHost>
    <name type="scientific">Homo sapiens</name>
    <name type="common">Human</name>
    <dbReference type="NCBI Taxonomy" id="9606"/>
</organismHost>
<feature type="chain" id="PRO_5023349909" description="Transmembrane protein gp41" evidence="32">
    <location>
        <begin position="515"/>
        <end position="859"/>
    </location>
</feature>
<dbReference type="Gene3D" id="1.20.5.490">
    <property type="entry name" value="Single helix bin"/>
    <property type="match status" value="1"/>
</dbReference>
<evidence type="ECO:0000256" key="1">
    <source>
        <dbReference type="ARBA" id="ARBA00004402"/>
    </source>
</evidence>
<keyword evidence="11 32" id="KW-0945">Host-virus interaction</keyword>
<feature type="region of interest" description="Disordered" evidence="34">
    <location>
        <begin position="722"/>
        <end position="748"/>
    </location>
</feature>
<feature type="domain" description="Retroviral envelope protein GP41-like" evidence="36">
    <location>
        <begin position="533"/>
        <end position="722"/>
    </location>
</feature>
<evidence type="ECO:0000256" key="29">
    <source>
        <dbReference type="ARBA" id="ARBA00023280"/>
    </source>
</evidence>
<evidence type="ECO:0000313" key="37">
    <source>
        <dbReference type="EMBL" id="QCG78976.1"/>
    </source>
</evidence>
<dbReference type="Gene3D" id="2.170.40.20">
    <property type="entry name" value="Human immunodeficiency virus 1, Gp160, envelope glycoprotein"/>
    <property type="match status" value="2"/>
</dbReference>
<evidence type="ECO:0000259" key="36">
    <source>
        <dbReference type="Pfam" id="PF00517"/>
    </source>
</evidence>
<evidence type="ECO:0000256" key="6">
    <source>
        <dbReference type="ARBA" id="ARBA00004650"/>
    </source>
</evidence>
<dbReference type="GO" id="GO:0044175">
    <property type="term" value="C:host cell endosome membrane"/>
    <property type="evidence" value="ECO:0007669"/>
    <property type="project" value="UniProtKB-SubCell"/>
</dbReference>
<keyword evidence="10 32" id="KW-1165">Clathrin-mediated endocytosis of virus by host</keyword>
<keyword evidence="30 32" id="KW-0449">Lipoprotein</keyword>
<keyword evidence="18 32" id="KW-0946">Virion</keyword>
<evidence type="ECO:0000256" key="18">
    <source>
        <dbReference type="ARBA" id="ARBA00022844"/>
    </source>
</evidence>
<evidence type="ECO:0000256" key="27">
    <source>
        <dbReference type="ARBA" id="ARBA00023157"/>
    </source>
</evidence>
<dbReference type="GO" id="GO:0052031">
    <property type="term" value="P:symbiont-mediated perturbation of host defense response"/>
    <property type="evidence" value="ECO:0007669"/>
    <property type="project" value="UniProtKB-UniRule"/>
</dbReference>
<keyword evidence="23 32" id="KW-1039">Host endosome</keyword>
<dbReference type="GO" id="GO:0019082">
    <property type="term" value="P:viral protein processing"/>
    <property type="evidence" value="ECO:0007669"/>
    <property type="project" value="UniProtKB-UniRule"/>
</dbReference>
<accession>A0A4D6TAE2</accession>
<keyword evidence="29 32" id="KW-0899">Viral immunoevasion</keyword>
<keyword evidence="12 32" id="KW-1162">Viral penetration into host cytoplasm</keyword>
<dbReference type="InterPro" id="IPR000328">
    <property type="entry name" value="GP41-like"/>
</dbReference>
<evidence type="ECO:0000256" key="2">
    <source>
        <dbReference type="ARBA" id="ARBA00004433"/>
    </source>
</evidence>
<dbReference type="FunFam" id="2.170.40.20:FF:000003">
    <property type="entry name" value="Envelope glycoprotein gp160"/>
    <property type="match status" value="1"/>
</dbReference>
<comment type="domain">
    <text evidence="32">The membrane proximal external region (MPER) present in gp41 is a tryptophan-rich region recognized by the antibodies 2F5, Z13, and 4E10. MPER seems to play a role in fusion.</text>
</comment>
<reference evidence="37" key="1">
    <citation type="journal article" date="2019" name="Nat. Commun.">
        <title>Longitudinal HIV sequencing reveals reservoir expression leading to decay which is obscured by clonal expansion.</title>
        <authorList>
            <person name="Pinzone M.R."/>
            <person name="VanBelzen D.J."/>
            <person name="Weissman S."/>
            <person name="Bertuccio M.P."/>
            <person name="Cannon L."/>
            <person name="Venanzi-Rullo E."/>
            <person name="Migueles S."/>
            <person name="Jones R.B."/>
            <person name="Mota T."/>
            <person name="Joseph S.B."/>
            <person name="Groen K."/>
            <person name="Pasternak A.O."/>
            <person name="Hwang W.T."/>
            <person name="Sherman B."/>
            <person name="Vourekas A."/>
            <person name="Nunnari G."/>
            <person name="O'Doherty U."/>
        </authorList>
    </citation>
    <scope>NUCLEOTIDE SEQUENCE</scope>
    <source>
        <strain evidence="37">178Pt1-2007-P1A3</strain>
    </source>
</reference>
<keyword evidence="25 32" id="KW-0472">Membrane</keyword>
<comment type="subcellular location">
    <molecule>Transmembrane protein gp41</molecule>
    <subcellularLocation>
        <location evidence="32">Virion membrane</location>
        <topology evidence="32">Single-pass type I membrane protein</topology>
    </subcellularLocation>
    <subcellularLocation>
        <location evidence="32">Host cell membrane</location>
        <topology evidence="32">Single-pass type I membrane protein</topology>
    </subcellularLocation>
    <subcellularLocation>
        <location evidence="32">Host endosome membrane</location>
        <topology evidence="32">Single-pass type I membrane protein</topology>
    </subcellularLocation>
    <text evidence="32">It is probably concentrated at the site of budding and incorporated into the virions possibly by contacts between the cytoplasmic tail of Env and the N-terminus of Gag.</text>
</comment>
<feature type="lipid moiety-binding region" description="S-palmitoyl cysteine; by host" evidence="32">
    <location>
        <position position="767"/>
    </location>
</feature>
<feature type="domain" description="Human immunodeficiency virus 1 envelope glycoprotein Gp120" evidence="35">
    <location>
        <begin position="33"/>
        <end position="514"/>
    </location>
</feature>
<dbReference type="HAMAP" id="MF_04083">
    <property type="entry name" value="HIV_ENV"/>
    <property type="match status" value="1"/>
</dbReference>
<evidence type="ECO:0000256" key="23">
    <source>
        <dbReference type="ARBA" id="ARBA00023046"/>
    </source>
</evidence>
<comment type="subcellular location">
    <subcellularLocation>
        <location evidence="3">Host cell membrane</location>
        <topology evidence="3">Peripheral membrane protein</topology>
    </subcellularLocation>
    <subcellularLocation>
        <location evidence="1">Host cell membrane</location>
        <topology evidence="1">Single-pass type I membrane protein</topology>
    </subcellularLocation>
    <subcellularLocation>
        <location evidence="2">Host endosome membrane</location>
        <topology evidence="2">Peripheral membrane protein</topology>
    </subcellularLocation>
    <subcellularLocation>
        <location evidence="5">Host endosome membrane</location>
        <topology evidence="5">Single-pass type I membrane protein</topology>
    </subcellularLocation>
    <subcellularLocation>
        <location evidence="6">Virion membrane</location>
        <topology evidence="6">Peripheral membrane protein</topology>
    </subcellularLocation>
    <subcellularLocation>
        <location evidence="4">Virion membrane</location>
        <topology evidence="4">Single-pass type I membrane protein</topology>
    </subcellularLocation>
</comment>
<dbReference type="GO" id="GO:0019064">
    <property type="term" value="P:fusion of virus membrane with host plasma membrane"/>
    <property type="evidence" value="ECO:0007669"/>
    <property type="project" value="UniProtKB-UniRule"/>
</dbReference>
<organism evidence="37">
    <name type="scientific">Human immunodeficiency virus type 1</name>
    <name type="common">HIV-1</name>
    <dbReference type="NCBI Taxonomy" id="11676"/>
    <lineage>
        <taxon>Viruses</taxon>
        <taxon>Riboviria</taxon>
        <taxon>Pararnavirae</taxon>
        <taxon>Artverviricota</taxon>
        <taxon>Revtraviricetes</taxon>
        <taxon>Ortervirales</taxon>
        <taxon>Retroviridae</taxon>
        <taxon>Orthoretrovirinae</taxon>
        <taxon>Lentivirus</taxon>
        <taxon>Lentivirus humimdef1</taxon>
    </lineage>
</organism>
<evidence type="ECO:0000256" key="32">
    <source>
        <dbReference type="HAMAP-Rule" id="MF_04083"/>
    </source>
</evidence>
<keyword evidence="14 32" id="KW-0812">Transmembrane</keyword>
<keyword evidence="24 32" id="KW-0175">Coiled coil</keyword>
<comment type="domain">
    <text evidence="32 33">The 17 amino acids long immunosuppressive region is present in many retroviral envelope proteins. Synthetic peptides derived from this relatively conserved sequence inhibit immune function in vitro and in vivo.</text>
</comment>
<dbReference type="GO" id="GO:0039654">
    <property type="term" value="P:fusion of virus membrane with host endosome membrane"/>
    <property type="evidence" value="ECO:0007669"/>
    <property type="project" value="UniProtKB-UniRule"/>
</dbReference>
<comment type="PTM">
    <text evidence="32">Highly glycosylated by host. The high number of glycan on the protein is reffered to as 'glycan shield' because it contributes to hide protein sequence from adaptive immune system.</text>
</comment>
<feature type="disulfide bond" evidence="32">
    <location>
        <begin position="601"/>
        <end position="607"/>
    </location>
</feature>
<dbReference type="GO" id="GO:0019031">
    <property type="term" value="C:viral envelope"/>
    <property type="evidence" value="ECO:0007669"/>
    <property type="project" value="UniProtKB-KW"/>
</dbReference>
<dbReference type="EMBL" id="MK383454">
    <property type="protein sequence ID" value="QCG78976.1"/>
    <property type="molecule type" value="Genomic_DNA"/>
</dbReference>
<comment type="domain">
    <text evidence="32">The YXXL motif is involved in determining the exact site of viral release at the surface of infected mononuclear cells and promotes endocytosis. YXXL and di-leucine endocytosis motifs interact directly or indirectly with the clathrin adapter complexes, opperate independently, and their activities are not additive.</text>
</comment>
<feature type="coiled-coil region" evidence="32">
    <location>
        <begin position="636"/>
        <end position="670"/>
    </location>
</feature>
<dbReference type="FunFam" id="1.20.5.490:FF:000001">
    <property type="entry name" value="Envelope glycoprotein gp160"/>
    <property type="match status" value="1"/>
</dbReference>
<keyword evidence="13 32" id="KW-0165">Cleavage on pair of basic residues</keyword>
<comment type="function">
    <text evidence="32">Transmembrane protein gp41: Acts as a class I viral fusion protein. Under the current model, the protein has at least 3 conformational states: pre-fusion native state, pre-hairpin intermediate state, and post-fusion hairpin state. During fusion of viral and target intracellular membranes, the coiled coil regions (heptad repeats) assume a trimer-of-hairpins structure, positioning the fusion peptide in close proximity to the C-terminal region of the ectodomain. The formation of this structure appears to drive apposition and subsequent fusion of viral and target cell membranes. Complete fusion occurs in host cell endosomes and is dynamin-dependent, however some lipid transfer might occur at the plasma membrane. The virus undergoes clathrin-dependent internalization long before endosomal fusion, thus minimizing the surface exposure of conserved viral epitopes during fusion and reducing the efficacy of inhibitors targeting these epitopes. Membranes fusion leads to delivery of the nucleocapsid into the cytoplasm.</text>
</comment>
<evidence type="ECO:0000256" key="11">
    <source>
        <dbReference type="ARBA" id="ARBA00022581"/>
    </source>
</evidence>
<keyword evidence="28 32" id="KW-0325">Glycoprotein</keyword>
<gene>
    <name evidence="32 37" type="primary">env</name>
</gene>
<keyword evidence="17 32" id="KW-1161">Viral attachment to host cell</keyword>
<evidence type="ECO:0000256" key="25">
    <source>
        <dbReference type="ARBA" id="ARBA00023136"/>
    </source>
</evidence>
<keyword evidence="16 32" id="KW-0732">Signal</keyword>
<feature type="region of interest" description="Fusion peptide" evidence="32">
    <location>
        <begin position="515"/>
        <end position="535"/>
    </location>
</feature>
<evidence type="ECO:0000256" key="28">
    <source>
        <dbReference type="ARBA" id="ARBA00023180"/>
    </source>
</evidence>
<dbReference type="SUPFAM" id="SSF58069">
    <property type="entry name" value="Virus ectodomain"/>
    <property type="match status" value="1"/>
</dbReference>
<evidence type="ECO:0000256" key="21">
    <source>
        <dbReference type="ARBA" id="ARBA00022890"/>
    </source>
</evidence>
<evidence type="ECO:0000256" key="34">
    <source>
        <dbReference type="SAM" id="MobiDB-lite"/>
    </source>
</evidence>
<dbReference type="GO" id="GO:0075512">
    <property type="term" value="P:clathrin-dependent endocytosis of virus by host cell"/>
    <property type="evidence" value="ECO:0007669"/>
    <property type="project" value="UniProtKB-UniRule"/>
</dbReference>
<evidence type="ECO:0000256" key="17">
    <source>
        <dbReference type="ARBA" id="ARBA00022804"/>
    </source>
</evidence>
<protein>
    <recommendedName>
        <fullName evidence="32">Envelope glycoprotein gp160</fullName>
    </recommendedName>
    <alternativeName>
        <fullName evidence="32">Env polyprotein</fullName>
    </alternativeName>
    <component>
        <recommendedName>
            <fullName evidence="32">Surface protein gp120</fullName>
            <shortName evidence="32">SU</shortName>
        </recommendedName>
        <alternativeName>
            <fullName evidence="32">Glycoprotein 120</fullName>
            <shortName evidence="32">gp120</shortName>
        </alternativeName>
    </component>
    <component>
        <recommendedName>
            <fullName evidence="32">Transmembrane protein gp41</fullName>
            <shortName evidence="32">TM</shortName>
        </recommendedName>
        <alternativeName>
            <fullName evidence="32">Glycoprotein 41</fullName>
            <shortName evidence="32">gp41</shortName>
        </alternativeName>
    </component>
</protein>
<evidence type="ECO:0000256" key="10">
    <source>
        <dbReference type="ARBA" id="ARBA00022570"/>
    </source>
</evidence>
<keyword evidence="26 32" id="KW-0564">Palmitate</keyword>
<keyword evidence="27 32" id="KW-1015">Disulfide bond</keyword>
<dbReference type="SUPFAM" id="SSF56502">
    <property type="entry name" value="gp120 core"/>
    <property type="match status" value="2"/>
</dbReference>
<comment type="function">
    <text evidence="32">Envelope glycoprotein gp160: Oligomerizes in the host endoplasmic reticulum into predominantly trimers. In a second time, gp160 transits in the host Golgi, where glycosylation is completed. The precursor is then proteolytically cleaved in the trans-Golgi and thereby activated by cellular furin or furin-like proteases to produce gp120 and gp41.</text>
</comment>
<feature type="disulfide bond" evidence="32">
    <location>
        <begin position="232"/>
        <end position="243"/>
    </location>
</feature>
<evidence type="ECO:0000256" key="8">
    <source>
        <dbReference type="ARBA" id="ARBA00022510"/>
    </source>
</evidence>
<comment type="miscellaneous">
    <text evidence="32">HIV-1 lineages are divided in three main groups, M (for Major), O (for Outlier), and N (for New, or Non-M, Non-O). The vast majority of strains found worldwide belong to the group M. Group O seems to be endemic to and largely confined to Cameroon and neighboring countries in West Central Africa, where these viruses represent a small minority of HIV-1 strains. The group N is represented by a limited number of isolates from Cameroonian persons. The group M is further subdivided in 9 clades or subtypes (A to D, F to H, J and K).</text>
</comment>
<evidence type="ECO:0000256" key="20">
    <source>
        <dbReference type="ARBA" id="ARBA00022879"/>
    </source>
</evidence>
<keyword evidence="21 32" id="KW-1164">Virus endocytosis by host</keyword>
<feature type="transmembrane region" description="Helical" evidence="33">
    <location>
        <begin position="13"/>
        <end position="35"/>
    </location>
</feature>
<evidence type="ECO:0000256" key="14">
    <source>
        <dbReference type="ARBA" id="ARBA00022692"/>
    </source>
</evidence>
<feature type="chain" id="PRO_5023349908" description="Envelope glycoprotein gp160" evidence="32">
    <location>
        <begin position="32"/>
        <end position="859"/>
    </location>
</feature>
<feature type="disulfide bond" evidence="32">
    <location>
        <begin position="222"/>
        <end position="251"/>
    </location>
</feature>
<keyword evidence="22 32" id="KW-1133">Transmembrane helix</keyword>
<dbReference type="GO" id="GO:0055036">
    <property type="term" value="C:virion membrane"/>
    <property type="evidence" value="ECO:0007669"/>
    <property type="project" value="UniProtKB-SubCell"/>
</dbReference>
<comment type="PTM">
    <text evidence="32">Specific enzymatic cleavages in vivo yield mature proteins. Envelope glycoproteins are synthesized as a inactive precursor that is heavily N-glycosylated and processed likely by host cell furin in the Golgi to yield the mature SU and TM proteins. The cleavage site between SU and TM requires the minimal sequence [KR]-X-[KR]-R. About 2 of the 9 disulfide bonds of gp41 are reduced by P4HB/PDI, following binding to CD4 receptor.</text>
</comment>
<feature type="transmembrane region" description="Helical" evidence="33">
    <location>
        <begin position="681"/>
        <end position="708"/>
    </location>
</feature>
<keyword evidence="7 32" id="KW-1168">Fusion of virus membrane with host membrane</keyword>
<evidence type="ECO:0000256" key="26">
    <source>
        <dbReference type="ARBA" id="ARBA00023139"/>
    </source>
</evidence>
<dbReference type="Gene3D" id="1.10.287.210">
    <property type="match status" value="1"/>
</dbReference>
<comment type="similarity">
    <text evidence="32">Belongs to the HIV-1 env protein family.</text>
</comment>
<comment type="subunit">
    <text evidence="32">The mature envelope protein (Env) consists of a homotrimer of non-covalently associated gp120-gp41 heterodimers. The resulting complex protrudes from the virus surface as a spike. There seems to be as few as 10 spikes on the average virion. Surface protein gp120 interacts with host CD4, CCR5 and CXCR4. Gp120 also interacts with the C-type lectins CD209/DC-SIGN and CLEC4M/DC-SIGNR (collectively referred to as DC-SIGN(R)). Gp120 and gp41 interact with GalCer. Gp120 interacts with host ITGA4/ITGB7 complex; on CD4+ T-cells, this interaction results in rapid activation of integrin ITGAL/LFA-1, which facilitates efficient cell-to-cell spreading of HIV-1. Gp120 interacts with cell-associated heparan sulfate; this interaction increases virus infectivity on permissive cells and may be involved in infection of CD4- cells.</text>
</comment>
<evidence type="ECO:0000256" key="9">
    <source>
        <dbReference type="ARBA" id="ARBA00022511"/>
    </source>
</evidence>
<dbReference type="GO" id="GO:0019062">
    <property type="term" value="P:virion attachment to host cell"/>
    <property type="evidence" value="ECO:0007669"/>
    <property type="project" value="UniProtKB-UniRule"/>
</dbReference>
<keyword evidence="19 32" id="KW-1043">Host membrane</keyword>
<keyword evidence="31 32" id="KW-1160">Virus entry into host cell</keyword>
<dbReference type="GO" id="GO:0020002">
    <property type="term" value="C:host cell plasma membrane"/>
    <property type="evidence" value="ECO:0007669"/>
    <property type="project" value="UniProtKB-SubCell"/>
</dbReference>
<proteinExistence type="inferred from homology"/>
<evidence type="ECO:0000256" key="24">
    <source>
        <dbReference type="ARBA" id="ARBA00023054"/>
    </source>
</evidence>
<feature type="topological domain" description="Cytoplasmic" evidence="32">
    <location>
        <begin position="709"/>
        <end position="859"/>
    </location>
</feature>
<comment type="miscellaneous">
    <text evidence="32">Inhibitors targeting HIV-1 viral envelope proteins are used as antiretroviral drugs. Attachment of virions to the cell surface via non-specific interactions and CD4 binding can be blocked by inhibitors that include cyanovirin-N, cyclotriazadisulfonamide analogs, PRO 2000, TNX 355 and PRO 542. In addition, BMS 806 can block CD4-induced conformational changes. Env interactions with the coreceptor molecules can be targeted by CCR5 antagonists including SCH-D, maraviroc (UK 427857) and aplaviroc (GW 873140), and the CXCR4 antagonist AMD 070. Fusion of viral and cellular membranes can be inhibited by peptides such as enfuvirtide and tifuvirtide (T 1249). Resistance to inhibitors associated with mutations in Env are observed. Most of the time, single mutations confer only a modest reduction in drug susceptibility. Combination of several mutations is usually required to develop a high-level drug resistance.</text>
</comment>
<dbReference type="Pfam" id="PF00517">
    <property type="entry name" value="GP41"/>
    <property type="match status" value="1"/>
</dbReference>
<comment type="caution">
    <text evidence="32 33">Lacks conserved residue(s) required for the propagation of feature annotation.</text>
</comment>
<dbReference type="InterPro" id="IPR037527">
    <property type="entry name" value="Gp160"/>
</dbReference>
<evidence type="ECO:0000256" key="5">
    <source>
        <dbReference type="ARBA" id="ARBA00004578"/>
    </source>
</evidence>
<feature type="short sequence motif" description="Di-leucine internalization motif" evidence="32">
    <location>
        <begin position="858"/>
        <end position="859"/>
    </location>
</feature>
<feature type="disulfide bond" evidence="32">
    <location>
        <begin position="53"/>
        <end position="73"/>
    </location>
</feature>
<keyword evidence="20 32" id="KW-0261">Viral envelope protein</keyword>
<feature type="region of interest" description="CD4-binding loop" evidence="32">
    <location>
        <begin position="367"/>
        <end position="377"/>
    </location>
</feature>
<evidence type="ECO:0000259" key="35">
    <source>
        <dbReference type="Pfam" id="PF00516"/>
    </source>
</evidence>
<feature type="short sequence motif" description="YXXL motif; contains endocytosis signal" evidence="32">
    <location>
        <begin position="715"/>
        <end position="718"/>
    </location>
</feature>
<dbReference type="InterPro" id="IPR036377">
    <property type="entry name" value="Gp120_core_sf"/>
</dbReference>
<sequence>MRVKGIRKNYQHLWRWGIMLLGMLMICSAAENLWVTVYYGVPVWKDANTTLFCASDAKAYDKEAHNVWATHACVPTDPNPHEVKLENVTENFNMWKNNMVEQMHEDIINLWDQSLKPCVKLTPLCVTLNCTNYNNTANNTTNENKGDLKMKEGEIKNCSFNVTSDMRDKVQKESALFYKLDVEQIDNKNNSYNNYRLISCNTSRLTQACPKISFEPIPIHYCAPAGFAILKCNNKTFNGTGPCNNVSTVQCTHGIKPVISTQLLLNGSLAEEEVVIRSQNFSDNAKTIIVQLNQTVQINCTRPGNNTRKSIPLGPWSAIYATGQIIGDIRQAHCNISREGWNKTIEQVIGKLRGQYGENKTIIISNSSGGDPEIVMHSFTCGGEFFYCNSTPLFNSTWDSANGTIRHGGNSSIITLHCRIKQIINMWQEVGRAMYAPPISGNISCSSNITGLLLTRDGGSDNGTDNNTETFRPLGGNMKDNWRSELYKYKVVRIEPLGIAPTKARRRVVQREKRAVGMGALFLGFLGAAGSTMGAASVTLTVQARLLLSGIVQQQNNLLRAIEAQQRLLQLTVWGIKQLQARILAVERYLRDQQLLGIWGCSGKLICTTAVPWNDSWSNKSYEDIWQNLTWMQWDREIDNYTGLIYDLLAKSQDQQEKNEKELLELDKWASLWSWFDITHWLWYIKIFIMIVGGLVGLRIVFLILSVVNRVRQGYSPLSFQTHLPAPRGPDRPEGTEEEGGERDRDRSSPLVDGLLALIWVDLRSLCLFSYHRLRDLLLIAARIVELLGRRGWEILKYWWNLLQYWSQELKNSAVNLFNTIAIAVAEGTDRVIEVVLRIYRAILHIPRRIRQGFERILL</sequence>
<dbReference type="CDD" id="cd09909">
    <property type="entry name" value="HIV-1-like_HR1-HR2"/>
    <property type="match status" value="1"/>
</dbReference>
<keyword evidence="9 32" id="KW-1032">Host cell membrane</keyword>
<comment type="domain">
    <text evidence="32">The CD4-binding region is targeted by the antibody b12.</text>
</comment>
<evidence type="ECO:0000256" key="16">
    <source>
        <dbReference type="ARBA" id="ARBA00022729"/>
    </source>
</evidence>
<dbReference type="GO" id="GO:0005198">
    <property type="term" value="F:structural molecule activity"/>
    <property type="evidence" value="ECO:0007669"/>
    <property type="project" value="UniProtKB-UniRule"/>
</dbReference>
<evidence type="ECO:0000256" key="30">
    <source>
        <dbReference type="ARBA" id="ARBA00023288"/>
    </source>
</evidence>
<evidence type="ECO:0000256" key="12">
    <source>
        <dbReference type="ARBA" id="ARBA00022595"/>
    </source>
</evidence>
<evidence type="ECO:0000256" key="3">
    <source>
        <dbReference type="ARBA" id="ARBA00004505"/>
    </source>
</evidence>
<keyword evidence="8 32" id="KW-1170">Fusion of virus membrane with host endosomal membrane</keyword>
<dbReference type="FunFam" id="2.170.40.20:FF:000002">
    <property type="entry name" value="Envelope glycoprotein gp160"/>
    <property type="match status" value="1"/>
</dbReference>
<feature type="region of interest" description="Immunosuppression" evidence="32">
    <location>
        <begin position="577"/>
        <end position="595"/>
    </location>
</feature>
<dbReference type="GO" id="GO:1903911">
    <property type="term" value="P:positive regulation of receptor clustering"/>
    <property type="evidence" value="ECO:0007669"/>
    <property type="project" value="UniProtKB-UniRule"/>
</dbReference>
<name>A0A4D6TAE2_HV1</name>
<comment type="function">
    <text evidence="32">Surface protein gp120: Attaches the virus to the host lymphoid cell by binding to the primary receptor CD4. This interaction induces a structural rearrangement creating a high affinity binding site for a chemokine coreceptor like CXCR4 and/or CCR5. Acts as a ligand for CD209/DC-SIGN and CLEC4M/DC-SIGNR, which are respectively found on dendritic cells (DCs), and on endothelial cells of liver sinusoids and lymph node sinuses. These interactions allow capture of viral particles at mucosal surfaces by these cells and subsequent transmission to permissive cells. HIV subverts the migration properties of dendritic cells to gain access to CD4+ T-cells in lymph nodes. Virus transmission to permissive T-cells occurs either in trans (without DCs infection, through viral capture and transmission), or in cis (following DCs productive infection, through the usual CD4-gp120 interaction), thereby inducing a robust infection. In trans infection, bound virions remain infectious over days and it is proposed that they are not degraded, but protected in non-lysosomal acidic organelles within the DCs close to the cell membrane thus contributing to the viral infectious potential during DCs' migration from the periphery to the lymphoid tissues. On arrival at lymphoid tissues, intact virions recycle back to DCs' cell surface allowing virus transmission to CD4+ T-cells.</text>
</comment>
<evidence type="ECO:0000256" key="22">
    <source>
        <dbReference type="ARBA" id="ARBA00022989"/>
    </source>
</evidence>
<evidence type="ECO:0000256" key="4">
    <source>
        <dbReference type="ARBA" id="ARBA00004563"/>
    </source>
</evidence>
<comment type="domain">
    <text evidence="32">Some of the most genetically diverse regions of the viral genome are present in Env. They are called variable regions 1 through 5 (V1 through V5). Coreceptor usage of gp120 is determined mainly by the primary structure of the third variable region (V3) in the outer domain of gp120. The sequence of V3 determines which coreceptor, CCR5 and/or CXCR4 (corresponding to R5/macrophage, X4/T cell and R5X4/T cell and macrophage tropism), is used to trigger the fusion potential of the Env complex, and hence which cells the virus can infect. Binding to CCR5 involves a region adjacent in addition to V3.</text>
</comment>
<evidence type="ECO:0000256" key="15">
    <source>
        <dbReference type="ARBA" id="ARBA00022703"/>
    </source>
</evidence>
<comment type="PTM">
    <text evidence="32">Palmitoylation of the transmembrane protein and of Env polyprotein (prior to its proteolytic cleavage) is essential for their association with host cell membrane lipid rafts. Palmitoylation is therefore required for envelope trafficking to classical lipid rafts, but not for viral replication.</text>
</comment>
<dbReference type="Pfam" id="PF00516">
    <property type="entry name" value="GP120"/>
    <property type="match status" value="1"/>
</dbReference>
<evidence type="ECO:0000256" key="13">
    <source>
        <dbReference type="ARBA" id="ARBA00022685"/>
    </source>
</evidence>
<evidence type="ECO:0000256" key="33">
    <source>
        <dbReference type="RuleBase" id="RU363095"/>
    </source>
</evidence>